<name>A0A9W6JTM8_9HYPH</name>
<evidence type="ECO:0000256" key="14">
    <source>
        <dbReference type="PIRSR" id="PIRSR006769-2"/>
    </source>
</evidence>
<comment type="similarity">
    <text evidence="5 12">In the C-terminal section; belongs to the HTP reductase family.</text>
</comment>
<dbReference type="InterPro" id="IPR002734">
    <property type="entry name" value="RibDG_C"/>
</dbReference>
<dbReference type="PANTHER" id="PTHR38011:SF7">
    <property type="entry name" value="2,5-DIAMINO-6-RIBOSYLAMINO-4(3H)-PYRIMIDINONE 5'-PHOSPHATE REDUCTASE"/>
    <property type="match status" value="1"/>
</dbReference>
<dbReference type="PANTHER" id="PTHR38011">
    <property type="entry name" value="DIHYDROFOLATE REDUCTASE FAMILY PROTEIN (AFU_ORTHOLOGUE AFUA_8G06820)"/>
    <property type="match status" value="1"/>
</dbReference>
<feature type="binding site" evidence="15">
    <location>
        <position position="101"/>
    </location>
    <ligand>
        <name>Zn(2+)</name>
        <dbReference type="ChEBI" id="CHEBI:29105"/>
        <note>catalytic</note>
    </ligand>
</feature>
<feature type="binding site" evidence="14">
    <location>
        <position position="201"/>
    </location>
    <ligand>
        <name>substrate</name>
    </ligand>
</feature>
<dbReference type="PROSITE" id="PS00903">
    <property type="entry name" value="CYT_DCMP_DEAMINASES_1"/>
    <property type="match status" value="1"/>
</dbReference>
<feature type="binding site" evidence="14">
    <location>
        <position position="224"/>
    </location>
    <ligand>
        <name>substrate</name>
    </ligand>
</feature>
<dbReference type="InterPro" id="IPR011549">
    <property type="entry name" value="RibD_C"/>
</dbReference>
<dbReference type="EMBL" id="BSFL01000003">
    <property type="protein sequence ID" value="GLK81353.1"/>
    <property type="molecule type" value="Genomic_DNA"/>
</dbReference>
<evidence type="ECO:0000256" key="11">
    <source>
        <dbReference type="ARBA" id="ARBA00023268"/>
    </source>
</evidence>
<evidence type="ECO:0000256" key="12">
    <source>
        <dbReference type="PIRNR" id="PIRNR006769"/>
    </source>
</evidence>
<evidence type="ECO:0000256" key="8">
    <source>
        <dbReference type="ARBA" id="ARBA00022833"/>
    </source>
</evidence>
<gene>
    <name evidence="17" type="primary">ribD</name>
    <name evidence="17" type="ORF">GCM10008174_30940</name>
</gene>
<feature type="binding site" evidence="14">
    <location>
        <position position="313"/>
    </location>
    <ligand>
        <name>substrate</name>
    </ligand>
</feature>
<dbReference type="GO" id="GO:0009231">
    <property type="term" value="P:riboflavin biosynthetic process"/>
    <property type="evidence" value="ECO:0007669"/>
    <property type="project" value="UniProtKB-KW"/>
</dbReference>
<feature type="binding site" evidence="14">
    <location>
        <begin position="315"/>
        <end position="321"/>
    </location>
    <ligand>
        <name>NADP(+)</name>
        <dbReference type="ChEBI" id="CHEBI:58349"/>
    </ligand>
</feature>
<evidence type="ECO:0000256" key="7">
    <source>
        <dbReference type="ARBA" id="ARBA00022723"/>
    </source>
</evidence>
<protein>
    <recommendedName>
        <fullName evidence="12">Riboflavin biosynthesis protein RibD</fullName>
    </recommendedName>
    <domain>
        <recommendedName>
            <fullName evidence="12">Diaminohydroxyphosphoribosylaminopyrimidine deaminase</fullName>
            <shortName evidence="12">DRAP deaminase</shortName>
            <ecNumber evidence="12">3.5.4.26</ecNumber>
        </recommendedName>
        <alternativeName>
            <fullName evidence="12">Riboflavin-specific deaminase</fullName>
        </alternativeName>
    </domain>
    <domain>
        <recommendedName>
            <fullName evidence="12">5-amino-6-(5-phosphoribosylamino)uracil reductase</fullName>
            <ecNumber evidence="12">1.1.1.193</ecNumber>
        </recommendedName>
        <alternativeName>
            <fullName evidence="12">HTP reductase</fullName>
        </alternativeName>
    </domain>
</protein>
<reference evidence="17" key="1">
    <citation type="journal article" date="2014" name="Int. J. Syst. Evol. Microbiol.">
        <title>Complete genome sequence of Corynebacterium casei LMG S-19264T (=DSM 44701T), isolated from a smear-ripened cheese.</title>
        <authorList>
            <consortium name="US DOE Joint Genome Institute (JGI-PGF)"/>
            <person name="Walter F."/>
            <person name="Albersmeier A."/>
            <person name="Kalinowski J."/>
            <person name="Ruckert C."/>
        </authorList>
    </citation>
    <scope>NUCLEOTIDE SEQUENCE</scope>
    <source>
        <strain evidence="17">VKM B-2748</strain>
    </source>
</reference>
<dbReference type="InterPro" id="IPR016193">
    <property type="entry name" value="Cytidine_deaminase-like"/>
</dbReference>
<dbReference type="Proteomes" id="UP001143309">
    <property type="component" value="Unassembled WGS sequence"/>
</dbReference>
<feature type="binding site" evidence="14">
    <location>
        <position position="171"/>
    </location>
    <ligand>
        <name>NADP(+)</name>
        <dbReference type="ChEBI" id="CHEBI:58349"/>
    </ligand>
</feature>
<comment type="catalytic activity">
    <reaction evidence="12">
        <text>2,5-diamino-6-hydroxy-4-(5-phosphoribosylamino)-pyrimidine + H2O + H(+) = 5-amino-6-(5-phospho-D-ribosylamino)uracil + NH4(+)</text>
        <dbReference type="Rhea" id="RHEA:21868"/>
        <dbReference type="ChEBI" id="CHEBI:15377"/>
        <dbReference type="ChEBI" id="CHEBI:15378"/>
        <dbReference type="ChEBI" id="CHEBI:28938"/>
        <dbReference type="ChEBI" id="CHEBI:58453"/>
        <dbReference type="ChEBI" id="CHEBI:58614"/>
        <dbReference type="EC" id="3.5.4.26"/>
    </reaction>
</comment>
<dbReference type="InterPro" id="IPR050765">
    <property type="entry name" value="Riboflavin_Biosynth_HTPR"/>
</dbReference>
<dbReference type="InterPro" id="IPR024072">
    <property type="entry name" value="DHFR-like_dom_sf"/>
</dbReference>
<evidence type="ECO:0000256" key="9">
    <source>
        <dbReference type="ARBA" id="ARBA00022857"/>
    </source>
</evidence>
<feature type="binding site" evidence="14">
    <location>
        <position position="217"/>
    </location>
    <ligand>
        <name>NADP(+)</name>
        <dbReference type="ChEBI" id="CHEBI:58349"/>
    </ligand>
</feature>
<dbReference type="GO" id="GO:0008835">
    <property type="term" value="F:diaminohydroxyphosphoribosylaminopyrimidine deaminase activity"/>
    <property type="evidence" value="ECO:0007669"/>
    <property type="project" value="UniProtKB-EC"/>
</dbReference>
<dbReference type="SUPFAM" id="SSF53597">
    <property type="entry name" value="Dihydrofolate reductase-like"/>
    <property type="match status" value="1"/>
</dbReference>
<comment type="pathway">
    <text evidence="3 12">Cofactor biosynthesis; riboflavin biosynthesis; 5-amino-6-(D-ribitylamino)uracil from GTP: step 3/4.</text>
</comment>
<feature type="domain" description="CMP/dCMP-type deaminase" evidence="16">
    <location>
        <begin position="14"/>
        <end position="140"/>
    </location>
</feature>
<keyword evidence="8 12" id="KW-0862">Zinc</keyword>
<dbReference type="Gene3D" id="3.40.140.10">
    <property type="entry name" value="Cytidine Deaminase, domain 2"/>
    <property type="match status" value="1"/>
</dbReference>
<comment type="pathway">
    <text evidence="2 12">Cofactor biosynthesis; riboflavin biosynthesis; 5-amino-6-(D-ribitylamino)uracil from GTP: step 2/4.</text>
</comment>
<dbReference type="InterPro" id="IPR002125">
    <property type="entry name" value="CMP_dCMP_dom"/>
</dbReference>
<dbReference type="EC" id="1.1.1.193" evidence="12"/>
<dbReference type="InterPro" id="IPR016192">
    <property type="entry name" value="APOBEC/CMP_deaminase_Zn-bd"/>
</dbReference>
<dbReference type="NCBIfam" id="TIGR00326">
    <property type="entry name" value="eubact_ribD"/>
    <property type="match status" value="1"/>
</dbReference>
<feature type="binding site" evidence="15">
    <location>
        <position position="92"/>
    </location>
    <ligand>
        <name>Zn(2+)</name>
        <dbReference type="ChEBI" id="CHEBI:29105"/>
        <note>catalytic</note>
    </ligand>
</feature>
<dbReference type="NCBIfam" id="TIGR00227">
    <property type="entry name" value="ribD_Cterm"/>
    <property type="match status" value="1"/>
</dbReference>
<evidence type="ECO:0000256" key="15">
    <source>
        <dbReference type="PIRSR" id="PIRSR006769-3"/>
    </source>
</evidence>
<dbReference type="PROSITE" id="PS51747">
    <property type="entry name" value="CYT_DCMP_DEAMINASES_2"/>
    <property type="match status" value="1"/>
</dbReference>
<feature type="binding site" evidence="14">
    <location>
        <position position="221"/>
    </location>
    <ligand>
        <name>NADP(+)</name>
        <dbReference type="ChEBI" id="CHEBI:58349"/>
    </ligand>
</feature>
<proteinExistence type="inferred from homology"/>
<comment type="caution">
    <text evidence="17">The sequence shown here is derived from an EMBL/GenBank/DDBJ whole genome shotgun (WGS) entry which is preliminary data.</text>
</comment>
<dbReference type="GO" id="GO:0008270">
    <property type="term" value="F:zinc ion binding"/>
    <property type="evidence" value="ECO:0007669"/>
    <property type="project" value="InterPro"/>
</dbReference>
<dbReference type="PIRSF" id="PIRSF006769">
    <property type="entry name" value="RibD"/>
    <property type="match status" value="1"/>
</dbReference>
<evidence type="ECO:0000256" key="4">
    <source>
        <dbReference type="ARBA" id="ARBA00005259"/>
    </source>
</evidence>
<keyword evidence="6 12" id="KW-0686">Riboflavin biosynthesis</keyword>
<evidence type="ECO:0000256" key="3">
    <source>
        <dbReference type="ARBA" id="ARBA00004910"/>
    </source>
</evidence>
<evidence type="ECO:0000313" key="18">
    <source>
        <dbReference type="Proteomes" id="UP001143309"/>
    </source>
</evidence>
<keyword evidence="9 12" id="KW-0521">NADP</keyword>
<comment type="function">
    <text evidence="1 12">Converts 2,5-diamino-6-(ribosylamino)-4(3h)-pyrimidinone 5'-phosphate into 5-amino-6-(ribosylamino)-2,4(1h,3h)-pyrimidinedione 5'-phosphate.</text>
</comment>
<accession>A0A9W6JTM8</accession>
<organism evidence="17 18">
    <name type="scientific">Methylopila turkensis</name>
    <dbReference type="NCBI Taxonomy" id="1437816"/>
    <lineage>
        <taxon>Bacteria</taxon>
        <taxon>Pseudomonadati</taxon>
        <taxon>Pseudomonadota</taxon>
        <taxon>Alphaproteobacteria</taxon>
        <taxon>Hyphomicrobiales</taxon>
        <taxon>Methylopilaceae</taxon>
        <taxon>Methylopila</taxon>
    </lineage>
</organism>
<comment type="similarity">
    <text evidence="4 12">In the N-terminal section; belongs to the cytidine and deoxycytidylate deaminase family.</text>
</comment>
<evidence type="ECO:0000259" key="16">
    <source>
        <dbReference type="PROSITE" id="PS51747"/>
    </source>
</evidence>
<evidence type="ECO:0000256" key="5">
    <source>
        <dbReference type="ARBA" id="ARBA00007417"/>
    </source>
</evidence>
<comment type="catalytic activity">
    <reaction evidence="12">
        <text>5-amino-6-(5-phospho-D-ribitylamino)uracil + NADP(+) = 5-amino-6-(5-phospho-D-ribosylamino)uracil + NADPH + H(+)</text>
        <dbReference type="Rhea" id="RHEA:17845"/>
        <dbReference type="ChEBI" id="CHEBI:15378"/>
        <dbReference type="ChEBI" id="CHEBI:57783"/>
        <dbReference type="ChEBI" id="CHEBI:58349"/>
        <dbReference type="ChEBI" id="CHEBI:58421"/>
        <dbReference type="ChEBI" id="CHEBI:58453"/>
        <dbReference type="EC" id="1.1.1.193"/>
    </reaction>
</comment>
<dbReference type="InterPro" id="IPR004794">
    <property type="entry name" value="Eubact_RibD"/>
</dbReference>
<dbReference type="GO" id="GO:0050661">
    <property type="term" value="F:NADP binding"/>
    <property type="evidence" value="ECO:0007669"/>
    <property type="project" value="InterPro"/>
</dbReference>
<keyword evidence="7 12" id="KW-0479">Metal-binding</keyword>
<dbReference type="SUPFAM" id="SSF53927">
    <property type="entry name" value="Cytidine deaminase-like"/>
    <property type="match status" value="1"/>
</dbReference>
<feature type="binding site" evidence="15">
    <location>
        <position position="67"/>
    </location>
    <ligand>
        <name>Zn(2+)</name>
        <dbReference type="ChEBI" id="CHEBI:29105"/>
        <note>catalytic</note>
    </ligand>
</feature>
<evidence type="ECO:0000313" key="17">
    <source>
        <dbReference type="EMBL" id="GLK81353.1"/>
    </source>
</evidence>
<dbReference type="Pfam" id="PF00383">
    <property type="entry name" value="dCMP_cyt_deam_1"/>
    <property type="match status" value="1"/>
</dbReference>
<sequence length="381" mass="39741">MNGSTLMERAVASSEDARWMEVAVALGRRGLGRTAPNPPVGAVLVAPGLSGGFVVGRGWTQPGGRPHAESRALAWAGEAARGATLYVTLEPCSHYGRTPPCADGLIEAGVARVVAAMADPDPRVNGRGIARLRESGVLVSVGVGAADAARLNAGHVARVALGRPHVTLKLAVSPDGKAGLAGRRPVAITGEMVRARVHMMRAEADAIMVGVGTVLADDPSLTCRLPGLEDRSPARVVLDADLRTPLRARIVRTAREVPTWIVTGEDAPADAERRLAEAGVQVMRVERCPGGRPELLPALKLLAMRGVTRLMVEGGPILAGALLRADVVDAATVLTGPVPLGEDAIDAVDGLPLTAITEGPRFRGVARERIGDDIWADYERA</sequence>
<comment type="cofactor">
    <cofactor evidence="12 15">
        <name>Zn(2+)</name>
        <dbReference type="ChEBI" id="CHEBI:29105"/>
    </cofactor>
    <text evidence="12 15">Binds 1 zinc ion.</text>
</comment>
<dbReference type="GO" id="GO:0008703">
    <property type="term" value="F:5-amino-6-(5-phosphoribosylamino)uracil reductase activity"/>
    <property type="evidence" value="ECO:0007669"/>
    <property type="project" value="UniProtKB-EC"/>
</dbReference>
<dbReference type="EC" id="3.5.4.26" evidence="12"/>
<keyword evidence="12" id="KW-0378">Hydrolase</keyword>
<evidence type="ECO:0000256" key="10">
    <source>
        <dbReference type="ARBA" id="ARBA00023002"/>
    </source>
</evidence>
<feature type="active site" description="Proton donor" evidence="13">
    <location>
        <position position="69"/>
    </location>
</feature>
<keyword evidence="11" id="KW-0511">Multifunctional enzyme</keyword>
<reference evidence="17" key="2">
    <citation type="submission" date="2023-01" db="EMBL/GenBank/DDBJ databases">
        <authorList>
            <person name="Sun Q."/>
            <person name="Evtushenko L."/>
        </authorList>
    </citation>
    <scope>NUCLEOTIDE SEQUENCE</scope>
    <source>
        <strain evidence="17">VKM B-2748</strain>
    </source>
</reference>
<evidence type="ECO:0000256" key="1">
    <source>
        <dbReference type="ARBA" id="ARBA00002151"/>
    </source>
</evidence>
<evidence type="ECO:0000256" key="6">
    <source>
        <dbReference type="ARBA" id="ARBA00022619"/>
    </source>
</evidence>
<evidence type="ECO:0000256" key="13">
    <source>
        <dbReference type="PIRSR" id="PIRSR006769-1"/>
    </source>
</evidence>
<evidence type="ECO:0000256" key="2">
    <source>
        <dbReference type="ARBA" id="ARBA00004882"/>
    </source>
</evidence>
<keyword evidence="18" id="KW-1185">Reference proteome</keyword>
<dbReference type="AlphaFoldDB" id="A0A9W6JTM8"/>
<dbReference type="Pfam" id="PF01872">
    <property type="entry name" value="RibD_C"/>
    <property type="match status" value="1"/>
</dbReference>
<feature type="binding site" evidence="14">
    <location>
        <position position="213"/>
    </location>
    <ligand>
        <name>NADP(+)</name>
        <dbReference type="ChEBI" id="CHEBI:58349"/>
    </ligand>
</feature>
<keyword evidence="10 12" id="KW-0560">Oxidoreductase</keyword>
<dbReference type="CDD" id="cd01284">
    <property type="entry name" value="Riboflavin_deaminase-reductase"/>
    <property type="match status" value="1"/>
</dbReference>
<dbReference type="Gene3D" id="3.40.430.10">
    <property type="entry name" value="Dihydrofolate Reductase, subunit A"/>
    <property type="match status" value="1"/>
</dbReference>